<evidence type="ECO:0000256" key="1">
    <source>
        <dbReference type="SAM" id="MobiDB-lite"/>
    </source>
</evidence>
<dbReference type="Proteomes" id="UP000812287">
    <property type="component" value="Unassembled WGS sequence"/>
</dbReference>
<feature type="region of interest" description="Disordered" evidence="1">
    <location>
        <begin position="166"/>
        <end position="185"/>
    </location>
</feature>
<dbReference type="EMBL" id="MU250534">
    <property type="protein sequence ID" value="KAG7446457.1"/>
    <property type="molecule type" value="Genomic_DNA"/>
</dbReference>
<feature type="region of interest" description="Disordered" evidence="1">
    <location>
        <begin position="140"/>
        <end position="161"/>
    </location>
</feature>
<proteinExistence type="predicted"/>
<name>A0A9P7VTU4_9AGAR</name>
<feature type="region of interest" description="Disordered" evidence="1">
    <location>
        <begin position="204"/>
        <end position="225"/>
    </location>
</feature>
<reference evidence="3" key="1">
    <citation type="submission" date="2020-11" db="EMBL/GenBank/DDBJ databases">
        <title>Adaptations for nitrogen fixation in a non-lichenized fungal sporocarp promotes dispersal by wood-feeding termites.</title>
        <authorList>
            <consortium name="DOE Joint Genome Institute"/>
            <person name="Koch R.A."/>
            <person name="Yoon G."/>
            <person name="Arayal U."/>
            <person name="Lail K."/>
            <person name="Amirebrahimi M."/>
            <person name="Labutti K."/>
            <person name="Lipzen A."/>
            <person name="Riley R."/>
            <person name="Barry K."/>
            <person name="Henrissat B."/>
            <person name="Grigoriev I.V."/>
            <person name="Herr J.R."/>
            <person name="Aime M.C."/>
        </authorList>
    </citation>
    <scope>NUCLEOTIDE SEQUENCE</scope>
    <source>
        <strain evidence="3">MCA 3950</strain>
    </source>
</reference>
<feature type="transmembrane region" description="Helical" evidence="2">
    <location>
        <begin position="23"/>
        <end position="49"/>
    </location>
</feature>
<feature type="compositionally biased region" description="Basic and acidic residues" evidence="1">
    <location>
        <begin position="204"/>
        <end position="219"/>
    </location>
</feature>
<keyword evidence="2" id="KW-0812">Transmembrane</keyword>
<organism evidence="3 4">
    <name type="scientific">Guyanagaster necrorhizus</name>
    <dbReference type="NCBI Taxonomy" id="856835"/>
    <lineage>
        <taxon>Eukaryota</taxon>
        <taxon>Fungi</taxon>
        <taxon>Dikarya</taxon>
        <taxon>Basidiomycota</taxon>
        <taxon>Agaricomycotina</taxon>
        <taxon>Agaricomycetes</taxon>
        <taxon>Agaricomycetidae</taxon>
        <taxon>Agaricales</taxon>
        <taxon>Marasmiineae</taxon>
        <taxon>Physalacriaceae</taxon>
        <taxon>Guyanagaster</taxon>
    </lineage>
</organism>
<dbReference type="GeneID" id="66112747"/>
<sequence length="225" mass="25355">MDLVTDFLEPILSFLKEQLPPPVYSFIISTLSQCLAFCAAFYALVSGLFSTSPLQWDAQTVLPPLIAVFSAYFALMSLYRTTSWMLRTSFWFIKWGTILAALIGASGWVFGSQQLHTNRSGGLMSWSSLGKVAMDMLNSHNAGQGRIPKPKPRTPPQRPRVWESFERHRAWQEGKSEPESRGDFNAKEVIGTITRWWDLAKDAMADGRRQEDDGNDSRAKTTVSR</sequence>
<evidence type="ECO:0000256" key="2">
    <source>
        <dbReference type="SAM" id="Phobius"/>
    </source>
</evidence>
<keyword evidence="2" id="KW-1133">Transmembrane helix</keyword>
<evidence type="ECO:0000313" key="4">
    <source>
        <dbReference type="Proteomes" id="UP000812287"/>
    </source>
</evidence>
<dbReference type="OrthoDB" id="2502792at2759"/>
<evidence type="ECO:0000313" key="3">
    <source>
        <dbReference type="EMBL" id="KAG7446457.1"/>
    </source>
</evidence>
<keyword evidence="4" id="KW-1185">Reference proteome</keyword>
<gene>
    <name evidence="3" type="ORF">BT62DRAFT_994069</name>
</gene>
<keyword evidence="2" id="KW-0472">Membrane</keyword>
<feature type="transmembrane region" description="Helical" evidence="2">
    <location>
        <begin position="91"/>
        <end position="110"/>
    </location>
</feature>
<accession>A0A9P7VTU4</accession>
<feature type="transmembrane region" description="Helical" evidence="2">
    <location>
        <begin position="61"/>
        <end position="79"/>
    </location>
</feature>
<comment type="caution">
    <text evidence="3">The sequence shown here is derived from an EMBL/GenBank/DDBJ whole genome shotgun (WGS) entry which is preliminary data.</text>
</comment>
<protein>
    <submittedName>
        <fullName evidence="3">Uncharacterized protein</fullName>
    </submittedName>
</protein>
<dbReference type="AlphaFoldDB" id="A0A9P7VTU4"/>
<dbReference type="RefSeq" id="XP_043039957.1">
    <property type="nucleotide sequence ID" value="XM_043190450.1"/>
</dbReference>